<accession>A0A2K3DFU3</accession>
<gene>
    <name evidence="1" type="ORF">CHLRE_09g413425v5</name>
</gene>
<evidence type="ECO:0000313" key="1">
    <source>
        <dbReference type="EMBL" id="PNW79398.1"/>
    </source>
</evidence>
<proteinExistence type="predicted"/>
<dbReference type="GeneID" id="66054908"/>
<organism evidence="1 2">
    <name type="scientific">Chlamydomonas reinhardtii</name>
    <name type="common">Chlamydomonas smithii</name>
    <dbReference type="NCBI Taxonomy" id="3055"/>
    <lineage>
        <taxon>Eukaryota</taxon>
        <taxon>Viridiplantae</taxon>
        <taxon>Chlorophyta</taxon>
        <taxon>core chlorophytes</taxon>
        <taxon>Chlorophyceae</taxon>
        <taxon>CS clade</taxon>
        <taxon>Chlamydomonadales</taxon>
        <taxon>Chlamydomonadaceae</taxon>
        <taxon>Chlamydomonas</taxon>
    </lineage>
</organism>
<sequence length="84" mass="10019">MEWRHAPILRGLRRLLDEVAAQLAQNLDQHLNGNLFRWLCRRCRIKVDEVTERHGLDQLSRTQLRHLADRAVGRRRPTRRTACK</sequence>
<dbReference type="KEGG" id="cre:CHLRE_09g413425v5"/>
<protein>
    <submittedName>
        <fullName evidence="1">Uncharacterized protein</fullName>
    </submittedName>
</protein>
<dbReference type="RefSeq" id="XP_042921625.1">
    <property type="nucleotide sequence ID" value="XM_043066329.1"/>
</dbReference>
<name>A0A2K3DFU3_CHLRE</name>
<dbReference type="AlphaFoldDB" id="A0A2K3DFU3"/>
<reference evidence="1 2" key="1">
    <citation type="journal article" date="2007" name="Science">
        <title>The Chlamydomonas genome reveals the evolution of key animal and plant functions.</title>
        <authorList>
            <person name="Merchant S.S."/>
            <person name="Prochnik S.E."/>
            <person name="Vallon O."/>
            <person name="Harris E.H."/>
            <person name="Karpowicz S.J."/>
            <person name="Witman G.B."/>
            <person name="Terry A."/>
            <person name="Salamov A."/>
            <person name="Fritz-Laylin L.K."/>
            <person name="Marechal-Drouard L."/>
            <person name="Marshall W.F."/>
            <person name="Qu L.H."/>
            <person name="Nelson D.R."/>
            <person name="Sanderfoot A.A."/>
            <person name="Spalding M.H."/>
            <person name="Kapitonov V.V."/>
            <person name="Ren Q."/>
            <person name="Ferris P."/>
            <person name="Lindquist E."/>
            <person name="Shapiro H."/>
            <person name="Lucas S.M."/>
            <person name="Grimwood J."/>
            <person name="Schmutz J."/>
            <person name="Cardol P."/>
            <person name="Cerutti H."/>
            <person name="Chanfreau G."/>
            <person name="Chen C.L."/>
            <person name="Cognat V."/>
            <person name="Croft M.T."/>
            <person name="Dent R."/>
            <person name="Dutcher S."/>
            <person name="Fernandez E."/>
            <person name="Fukuzawa H."/>
            <person name="Gonzalez-Ballester D."/>
            <person name="Gonzalez-Halphen D."/>
            <person name="Hallmann A."/>
            <person name="Hanikenne M."/>
            <person name="Hippler M."/>
            <person name="Inwood W."/>
            <person name="Jabbari K."/>
            <person name="Kalanon M."/>
            <person name="Kuras R."/>
            <person name="Lefebvre P.A."/>
            <person name="Lemaire S.D."/>
            <person name="Lobanov A.V."/>
            <person name="Lohr M."/>
            <person name="Manuell A."/>
            <person name="Meier I."/>
            <person name="Mets L."/>
            <person name="Mittag M."/>
            <person name="Mittelmeier T."/>
            <person name="Moroney J.V."/>
            <person name="Moseley J."/>
            <person name="Napoli C."/>
            <person name="Nedelcu A.M."/>
            <person name="Niyogi K."/>
            <person name="Novoselov S.V."/>
            <person name="Paulsen I.T."/>
            <person name="Pazour G."/>
            <person name="Purton S."/>
            <person name="Ral J.P."/>
            <person name="Riano-Pachon D.M."/>
            <person name="Riekhof W."/>
            <person name="Rymarquis L."/>
            <person name="Schroda M."/>
            <person name="Stern D."/>
            <person name="Umen J."/>
            <person name="Willows R."/>
            <person name="Wilson N."/>
            <person name="Zimmer S.L."/>
            <person name="Allmer J."/>
            <person name="Balk J."/>
            <person name="Bisova K."/>
            <person name="Chen C.J."/>
            <person name="Elias M."/>
            <person name="Gendler K."/>
            <person name="Hauser C."/>
            <person name="Lamb M.R."/>
            <person name="Ledford H."/>
            <person name="Long J.C."/>
            <person name="Minagawa J."/>
            <person name="Page M.D."/>
            <person name="Pan J."/>
            <person name="Pootakham W."/>
            <person name="Roje S."/>
            <person name="Rose A."/>
            <person name="Stahlberg E."/>
            <person name="Terauchi A.M."/>
            <person name="Yang P."/>
            <person name="Ball S."/>
            <person name="Bowler C."/>
            <person name="Dieckmann C.L."/>
            <person name="Gladyshev V.N."/>
            <person name="Green P."/>
            <person name="Jorgensen R."/>
            <person name="Mayfield S."/>
            <person name="Mueller-Roeber B."/>
            <person name="Rajamani S."/>
            <person name="Sayre R.T."/>
            <person name="Brokstein P."/>
            <person name="Dubchak I."/>
            <person name="Goodstein D."/>
            <person name="Hornick L."/>
            <person name="Huang Y.W."/>
            <person name="Jhaveri J."/>
            <person name="Luo Y."/>
            <person name="Martinez D."/>
            <person name="Ngau W.C."/>
            <person name="Otillar B."/>
            <person name="Poliakov A."/>
            <person name="Porter A."/>
            <person name="Szajkowski L."/>
            <person name="Werner G."/>
            <person name="Zhou K."/>
            <person name="Grigoriev I.V."/>
            <person name="Rokhsar D.S."/>
            <person name="Grossman A.R."/>
        </authorList>
    </citation>
    <scope>NUCLEOTIDE SEQUENCE [LARGE SCALE GENOMIC DNA]</scope>
    <source>
        <strain evidence="2">CC-503</strain>
    </source>
</reference>
<dbReference type="EMBL" id="CM008970">
    <property type="protein sequence ID" value="PNW79398.1"/>
    <property type="molecule type" value="Genomic_DNA"/>
</dbReference>
<evidence type="ECO:0000313" key="2">
    <source>
        <dbReference type="Proteomes" id="UP000006906"/>
    </source>
</evidence>
<dbReference type="Proteomes" id="UP000006906">
    <property type="component" value="Chromosome 9"/>
</dbReference>
<keyword evidence="2" id="KW-1185">Reference proteome</keyword>
<dbReference type="Gramene" id="PNW79398">
    <property type="protein sequence ID" value="PNW79398"/>
    <property type="gene ID" value="CHLRE_09g413425v5"/>
</dbReference>
<dbReference type="InParanoid" id="A0A2K3DFU3"/>